<keyword evidence="5" id="KW-0479">Metal-binding</keyword>
<feature type="transmembrane region" description="Helical" evidence="12">
    <location>
        <begin position="153"/>
        <end position="174"/>
    </location>
</feature>
<reference evidence="14" key="1">
    <citation type="submission" date="2013-08" db="EMBL/GenBank/DDBJ databases">
        <authorList>
            <person name="Mendez C."/>
            <person name="Richter M."/>
            <person name="Ferrer M."/>
            <person name="Sanchez J."/>
        </authorList>
    </citation>
    <scope>NUCLEOTIDE SEQUENCE</scope>
</reference>
<keyword evidence="9" id="KW-0482">Metalloprotease</keyword>
<evidence type="ECO:0000256" key="2">
    <source>
        <dbReference type="ARBA" id="ARBA00022475"/>
    </source>
</evidence>
<dbReference type="GO" id="GO:0046872">
    <property type="term" value="F:metal ion binding"/>
    <property type="evidence" value="ECO:0007669"/>
    <property type="project" value="UniProtKB-KW"/>
</dbReference>
<evidence type="ECO:0000256" key="6">
    <source>
        <dbReference type="ARBA" id="ARBA00022801"/>
    </source>
</evidence>
<keyword evidence="8 12" id="KW-1133">Transmembrane helix</keyword>
<evidence type="ECO:0000256" key="10">
    <source>
        <dbReference type="ARBA" id="ARBA00023136"/>
    </source>
</evidence>
<dbReference type="EMBL" id="AUZY01010851">
    <property type="protein sequence ID" value="EQD36951.1"/>
    <property type="molecule type" value="Genomic_DNA"/>
</dbReference>
<accession>T0YND1</accession>
<keyword evidence="10 12" id="KW-0472">Membrane</keyword>
<dbReference type="PANTHER" id="PTHR43221">
    <property type="entry name" value="PROTEASE HTPX"/>
    <property type="match status" value="1"/>
</dbReference>
<dbReference type="InterPro" id="IPR050083">
    <property type="entry name" value="HtpX_protease"/>
</dbReference>
<dbReference type="AlphaFoldDB" id="T0YND1"/>
<evidence type="ECO:0000256" key="1">
    <source>
        <dbReference type="ARBA" id="ARBA00001947"/>
    </source>
</evidence>
<comment type="cofactor">
    <cofactor evidence="1">
        <name>Zn(2+)</name>
        <dbReference type="ChEBI" id="CHEBI:29105"/>
    </cofactor>
</comment>
<reference evidence="14" key="2">
    <citation type="journal article" date="2014" name="ISME J.">
        <title>Microbial stratification in low pH oxic and suboxic macroscopic growths along an acid mine drainage.</title>
        <authorList>
            <person name="Mendez-Garcia C."/>
            <person name="Mesa V."/>
            <person name="Sprenger R.R."/>
            <person name="Richter M."/>
            <person name="Diez M.S."/>
            <person name="Solano J."/>
            <person name="Bargiela R."/>
            <person name="Golyshina O.V."/>
            <person name="Manteca A."/>
            <person name="Ramos J.L."/>
            <person name="Gallego J.R."/>
            <person name="Llorente I."/>
            <person name="Martins Dos Santos V.A."/>
            <person name="Jensen O.N."/>
            <person name="Pelaez A.I."/>
            <person name="Sanchez J."/>
            <person name="Ferrer M."/>
        </authorList>
    </citation>
    <scope>NUCLEOTIDE SEQUENCE</scope>
</reference>
<evidence type="ECO:0000256" key="9">
    <source>
        <dbReference type="ARBA" id="ARBA00023049"/>
    </source>
</evidence>
<proteinExistence type="predicted"/>
<dbReference type="PANTHER" id="PTHR43221:SF2">
    <property type="entry name" value="PROTEASE HTPX HOMOLOG"/>
    <property type="match status" value="1"/>
</dbReference>
<sequence length="232" mass="24559">MQRKLGSDRGLTLRMALTMFLLAVVYLIFVGVMAAVMHLGIATIGVIVVVLLAAQYYFSDRMVLTVLKAQMVTPQQYPQLYDMVGRLAQLTGIPVPKVAVIPSRVPNALATGRDPKHAVIAVTTGIINQLEPKELEAVLAHELSHVIHRDVKVMAMAGFFATVASLIVQSGMWFGMFGGFGYGGGGRGRGRDQGEGDDRDHPGRGGGLGGSASCSFARSPAIGSTPPTAARP</sequence>
<keyword evidence="2" id="KW-1003">Cell membrane</keyword>
<protein>
    <submittedName>
        <fullName evidence="14">Heat shock protein HtpX</fullName>
    </submittedName>
</protein>
<keyword evidence="4 12" id="KW-0812">Transmembrane</keyword>
<keyword evidence="7" id="KW-0862">Zinc</keyword>
<dbReference type="GO" id="GO:0004222">
    <property type="term" value="F:metalloendopeptidase activity"/>
    <property type="evidence" value="ECO:0007669"/>
    <property type="project" value="InterPro"/>
</dbReference>
<gene>
    <name evidence="14" type="ORF">B1B_16316</name>
</gene>
<organism evidence="14">
    <name type="scientific">mine drainage metagenome</name>
    <dbReference type="NCBI Taxonomy" id="410659"/>
    <lineage>
        <taxon>unclassified sequences</taxon>
        <taxon>metagenomes</taxon>
        <taxon>ecological metagenomes</taxon>
    </lineage>
</organism>
<evidence type="ECO:0000256" key="12">
    <source>
        <dbReference type="SAM" id="Phobius"/>
    </source>
</evidence>
<feature type="transmembrane region" description="Helical" evidence="12">
    <location>
        <begin position="35"/>
        <end position="58"/>
    </location>
</feature>
<dbReference type="Gene3D" id="3.30.2010.10">
    <property type="entry name" value="Metalloproteases ('zincins'), catalytic domain"/>
    <property type="match status" value="1"/>
</dbReference>
<feature type="region of interest" description="Disordered" evidence="11">
    <location>
        <begin position="187"/>
        <end position="232"/>
    </location>
</feature>
<dbReference type="GO" id="GO:0006508">
    <property type="term" value="P:proteolysis"/>
    <property type="evidence" value="ECO:0007669"/>
    <property type="project" value="UniProtKB-KW"/>
</dbReference>
<evidence type="ECO:0000256" key="8">
    <source>
        <dbReference type="ARBA" id="ARBA00022989"/>
    </source>
</evidence>
<dbReference type="Pfam" id="PF01435">
    <property type="entry name" value="Peptidase_M48"/>
    <property type="match status" value="1"/>
</dbReference>
<evidence type="ECO:0000256" key="5">
    <source>
        <dbReference type="ARBA" id="ARBA00022723"/>
    </source>
</evidence>
<evidence type="ECO:0000256" key="7">
    <source>
        <dbReference type="ARBA" id="ARBA00022833"/>
    </source>
</evidence>
<feature type="domain" description="Peptidase M48" evidence="13">
    <location>
        <begin position="74"/>
        <end position="172"/>
    </location>
</feature>
<evidence type="ECO:0000313" key="14">
    <source>
        <dbReference type="EMBL" id="EQD36951.1"/>
    </source>
</evidence>
<dbReference type="InterPro" id="IPR001915">
    <property type="entry name" value="Peptidase_M48"/>
</dbReference>
<keyword evidence="14" id="KW-0346">Stress response</keyword>
<keyword evidence="3" id="KW-0645">Protease</keyword>
<comment type="caution">
    <text evidence="14">The sequence shown here is derived from an EMBL/GenBank/DDBJ whole genome shotgun (WGS) entry which is preliminary data.</text>
</comment>
<evidence type="ECO:0000256" key="3">
    <source>
        <dbReference type="ARBA" id="ARBA00022670"/>
    </source>
</evidence>
<evidence type="ECO:0000256" key="4">
    <source>
        <dbReference type="ARBA" id="ARBA00022692"/>
    </source>
</evidence>
<name>T0YND1_9ZZZZ</name>
<evidence type="ECO:0000256" key="11">
    <source>
        <dbReference type="SAM" id="MobiDB-lite"/>
    </source>
</evidence>
<keyword evidence="6" id="KW-0378">Hydrolase</keyword>
<evidence type="ECO:0000259" key="13">
    <source>
        <dbReference type="Pfam" id="PF01435"/>
    </source>
</evidence>
<feature type="compositionally biased region" description="Basic and acidic residues" evidence="11">
    <location>
        <begin position="189"/>
        <end position="203"/>
    </location>
</feature>
<feature type="transmembrane region" description="Helical" evidence="12">
    <location>
        <begin position="12"/>
        <end position="29"/>
    </location>
</feature>